<sequence length="99" mass="10845">MSREVGVWERLSGHSGAPPGSSHPNCAGSFPSEAAPPCENPPPSTALRWPLDPHIITRSPESDHGHRTRQRHRHHPRRLERSHRSATGVSLTTIAKPCA</sequence>
<accession>A0A221KHA9</accession>
<dbReference type="KEGG" id="vff:VITFI_CDS2644"/>
<organism evidence="2 3">
    <name type="scientific">Vitreoscilla filiformis</name>
    <dbReference type="NCBI Taxonomy" id="63"/>
    <lineage>
        <taxon>Bacteria</taxon>
        <taxon>Pseudomonadati</taxon>
        <taxon>Pseudomonadota</taxon>
        <taxon>Betaproteobacteria</taxon>
        <taxon>Neisseriales</taxon>
        <taxon>Neisseriaceae</taxon>
        <taxon>Vitreoscilla</taxon>
    </lineage>
</organism>
<reference evidence="2 3" key="1">
    <citation type="submission" date="2017-07" db="EMBL/GenBank/DDBJ databases">
        <title>Complete Genome Sequence of the cosmetic ferment Vitreoscilla filiformis (ATCC15551).</title>
        <authorList>
            <person name="Contreras S."/>
            <person name="Sagory-Zalkind P."/>
            <person name="Blanquart H."/>
            <person name="Iltis A."/>
            <person name="Morand S.C."/>
        </authorList>
    </citation>
    <scope>NUCLEOTIDE SEQUENCE [LARGE SCALE GENOMIC DNA]</scope>
    <source>
        <strain evidence="2 3">ATCC 15551</strain>
    </source>
</reference>
<gene>
    <name evidence="2" type="ORF">VITFI_CDS2644</name>
</gene>
<keyword evidence="3" id="KW-1185">Reference proteome</keyword>
<dbReference type="Proteomes" id="UP000199729">
    <property type="component" value="Chromosome"/>
</dbReference>
<feature type="compositionally biased region" description="Basic residues" evidence="1">
    <location>
        <begin position="66"/>
        <end position="81"/>
    </location>
</feature>
<evidence type="ECO:0000256" key="1">
    <source>
        <dbReference type="SAM" id="MobiDB-lite"/>
    </source>
</evidence>
<dbReference type="AlphaFoldDB" id="A0A221KHA9"/>
<proteinExistence type="predicted"/>
<evidence type="ECO:0000313" key="3">
    <source>
        <dbReference type="Proteomes" id="UP000199729"/>
    </source>
</evidence>
<dbReference type="EMBL" id="CP022423">
    <property type="protein sequence ID" value="ASM78421.1"/>
    <property type="molecule type" value="Genomic_DNA"/>
</dbReference>
<evidence type="ECO:0000313" key="2">
    <source>
        <dbReference type="EMBL" id="ASM78421.1"/>
    </source>
</evidence>
<protein>
    <submittedName>
        <fullName evidence="2">Uncharacterized protein</fullName>
    </submittedName>
</protein>
<name>A0A221KHA9_VITFI</name>
<feature type="region of interest" description="Disordered" evidence="1">
    <location>
        <begin position="1"/>
        <end position="99"/>
    </location>
</feature>
<feature type="compositionally biased region" description="Low complexity" evidence="1">
    <location>
        <begin position="13"/>
        <end position="24"/>
    </location>
</feature>